<evidence type="ECO:0000313" key="8">
    <source>
        <dbReference type="EMBL" id="CAB3407189.1"/>
    </source>
</evidence>
<evidence type="ECO:0000256" key="1">
    <source>
        <dbReference type="ARBA" id="ARBA00022448"/>
    </source>
</evidence>
<keyword evidence="7" id="KW-1133">Transmembrane helix</keyword>
<sequence>MDGEENIPLQGWDAERNVDDEEQTTTKSGKPLLTLKYCNEHSRLYRNEAENSTTFYFDYLSENKSVEILNWNKLRDLKLANKWGVLRHPFVLNYLNQKLIDCALFYTFHIIAFFLFLLLLSWHIFSPAFFKSCIVTVFVAAFAISQILKATLKARVSHRISAWFVVAFIFNMLTYAATLAYVWLPTVFKYDDYHQEVKHIILWFLPIVAIISAWINFLYILRKSPFGIYIFMMTRILKSFGHVAAIWIPTLIAFSFAFHLIMKDTGIKPWSGIDQATANATMITKLLVILRAVTKTSTMMIGEVDANDILDTNQWIPSILVLVFEIITVILLMNLMVSLAVGDVTDLKNTASDKLLKIKVNFVIEALQLSEQFERNLHTTKTENILVIQEDGHYFTTTDAFPSGEPRELSSAAYQLSLAEQPIQLHIRTLTGHSKTATIRKCIFDCVESPLSGIPKILRRKSAKSYENSDGILQKCAKWLIGLDWAGYLIL</sequence>
<evidence type="ECO:0000256" key="4">
    <source>
        <dbReference type="ARBA" id="ARBA00023065"/>
    </source>
</evidence>
<dbReference type="AlphaFoldDB" id="A0A8S1F5S1"/>
<accession>A0A8S1F5S1</accession>
<dbReference type="GO" id="GO:0022857">
    <property type="term" value="F:transmembrane transporter activity"/>
    <property type="evidence" value="ECO:0007669"/>
    <property type="project" value="TreeGrafter"/>
</dbReference>
<dbReference type="EMBL" id="CADEPM010000006">
    <property type="protein sequence ID" value="CAB3407189.1"/>
    <property type="molecule type" value="Genomic_DNA"/>
</dbReference>
<organism evidence="8 9">
    <name type="scientific">Caenorhabditis bovis</name>
    <dbReference type="NCBI Taxonomy" id="2654633"/>
    <lineage>
        <taxon>Eukaryota</taxon>
        <taxon>Metazoa</taxon>
        <taxon>Ecdysozoa</taxon>
        <taxon>Nematoda</taxon>
        <taxon>Chromadorea</taxon>
        <taxon>Rhabditida</taxon>
        <taxon>Rhabditina</taxon>
        <taxon>Rhabditomorpha</taxon>
        <taxon>Rhabditoidea</taxon>
        <taxon>Rhabditidae</taxon>
        <taxon>Peloderinae</taxon>
        <taxon>Caenorhabditis</taxon>
    </lineage>
</organism>
<dbReference type="GO" id="GO:1902495">
    <property type="term" value="C:transmembrane transporter complex"/>
    <property type="evidence" value="ECO:0007669"/>
    <property type="project" value="TreeGrafter"/>
</dbReference>
<evidence type="ECO:0000313" key="9">
    <source>
        <dbReference type="Proteomes" id="UP000494206"/>
    </source>
</evidence>
<feature type="transmembrane region" description="Helical" evidence="7">
    <location>
        <begin position="128"/>
        <end position="148"/>
    </location>
</feature>
<keyword evidence="9" id="KW-1185">Reference proteome</keyword>
<keyword evidence="1" id="KW-0813">Transport</keyword>
<evidence type="ECO:0008006" key="10">
    <source>
        <dbReference type="Google" id="ProtNLM"/>
    </source>
</evidence>
<keyword evidence="6" id="KW-0407">Ion channel</keyword>
<gene>
    <name evidence="8" type="ORF">CBOVIS_LOCUS9153</name>
</gene>
<keyword evidence="5" id="KW-0325">Glycoprotein</keyword>
<keyword evidence="4" id="KW-0406">Ion transport</keyword>
<evidence type="ECO:0000256" key="7">
    <source>
        <dbReference type="SAM" id="Phobius"/>
    </source>
</evidence>
<feature type="transmembrane region" description="Helical" evidence="7">
    <location>
        <begin position="315"/>
        <end position="341"/>
    </location>
</feature>
<comment type="caution">
    <text evidence="8">The sequence shown here is derived from an EMBL/GenBank/DDBJ whole genome shotgun (WGS) entry which is preliminary data.</text>
</comment>
<proteinExistence type="predicted"/>
<name>A0A8S1F5S1_9PELO</name>
<evidence type="ECO:0000256" key="6">
    <source>
        <dbReference type="ARBA" id="ARBA00023303"/>
    </source>
</evidence>
<dbReference type="PANTHER" id="PTHR47143">
    <property type="entry name" value="TRANSIENT RECEPTOR POTENTIAL CATION CHANNEL PROTEIN PAINLESS"/>
    <property type="match status" value="1"/>
</dbReference>
<protein>
    <recommendedName>
        <fullName evidence="10">Ion transport domain-containing protein</fullName>
    </recommendedName>
</protein>
<keyword evidence="7" id="KW-0472">Membrane</keyword>
<evidence type="ECO:0000256" key="5">
    <source>
        <dbReference type="ARBA" id="ARBA00023180"/>
    </source>
</evidence>
<evidence type="ECO:0000256" key="3">
    <source>
        <dbReference type="ARBA" id="ARBA00023043"/>
    </source>
</evidence>
<keyword evidence="3" id="KW-0040">ANK repeat</keyword>
<keyword evidence="7" id="KW-0812">Transmembrane</keyword>
<dbReference type="InterPro" id="IPR052076">
    <property type="entry name" value="TRP_cation_channel"/>
</dbReference>
<dbReference type="Proteomes" id="UP000494206">
    <property type="component" value="Unassembled WGS sequence"/>
</dbReference>
<dbReference type="PANTHER" id="PTHR47143:SF1">
    <property type="entry name" value="ION_TRANS DOMAIN-CONTAINING PROTEIN"/>
    <property type="match status" value="1"/>
</dbReference>
<feature type="transmembrane region" description="Helical" evidence="7">
    <location>
        <begin position="200"/>
        <end position="221"/>
    </location>
</feature>
<feature type="transmembrane region" description="Helical" evidence="7">
    <location>
        <begin position="103"/>
        <end position="122"/>
    </location>
</feature>
<evidence type="ECO:0000256" key="2">
    <source>
        <dbReference type="ARBA" id="ARBA00022737"/>
    </source>
</evidence>
<keyword evidence="2" id="KW-0677">Repeat</keyword>
<feature type="transmembrane region" description="Helical" evidence="7">
    <location>
        <begin position="242"/>
        <end position="262"/>
    </location>
</feature>
<dbReference type="GO" id="GO:0034220">
    <property type="term" value="P:monoatomic ion transmembrane transport"/>
    <property type="evidence" value="ECO:0007669"/>
    <property type="project" value="UniProtKB-KW"/>
</dbReference>
<reference evidence="8 9" key="1">
    <citation type="submission" date="2020-04" db="EMBL/GenBank/DDBJ databases">
        <authorList>
            <person name="Laetsch R D."/>
            <person name="Stevens L."/>
            <person name="Kumar S."/>
            <person name="Blaxter L. M."/>
        </authorList>
    </citation>
    <scope>NUCLEOTIDE SEQUENCE [LARGE SCALE GENOMIC DNA]</scope>
</reference>
<feature type="transmembrane region" description="Helical" evidence="7">
    <location>
        <begin position="160"/>
        <end position="184"/>
    </location>
</feature>
<dbReference type="OrthoDB" id="1661883at2759"/>